<dbReference type="Proteomes" id="UP000510822">
    <property type="component" value="Chromosome"/>
</dbReference>
<keyword evidence="2" id="KW-0997">Cell inner membrane</keyword>
<comment type="similarity">
    <text evidence="1">Belongs to the ZipA family.</text>
</comment>
<accession>A0A7D5VB12</accession>
<gene>
    <name evidence="4" type="ORF">HZU75_14985</name>
</gene>
<keyword evidence="2" id="KW-0812">Transmembrane</keyword>
<protein>
    <recommendedName>
        <fullName evidence="1">Cell division protein ZipA</fullName>
    </recommendedName>
</protein>
<dbReference type="Pfam" id="PF04354">
    <property type="entry name" value="ZipA_C"/>
    <property type="match status" value="1"/>
</dbReference>
<keyword evidence="1 4" id="KW-0132">Cell division</keyword>
<evidence type="ECO:0000256" key="2">
    <source>
        <dbReference type="RuleBase" id="RU003613"/>
    </source>
</evidence>
<evidence type="ECO:0000313" key="4">
    <source>
        <dbReference type="EMBL" id="QLI82717.1"/>
    </source>
</evidence>
<dbReference type="KEGG" id="cfon:HZU75_14985"/>
<dbReference type="InterPro" id="IPR007449">
    <property type="entry name" value="ZipA_FtsZ-bd_C"/>
</dbReference>
<proteinExistence type="inferred from homology"/>
<dbReference type="SUPFAM" id="SSF64383">
    <property type="entry name" value="Cell-division protein ZipA, C-terminal domain"/>
    <property type="match status" value="1"/>
</dbReference>
<dbReference type="SMART" id="SM00771">
    <property type="entry name" value="ZipA_C"/>
    <property type="match status" value="1"/>
</dbReference>
<dbReference type="AlphaFoldDB" id="A0A7D5VB12"/>
<feature type="domain" description="ZipA C-terminal FtsZ-binding" evidence="3">
    <location>
        <begin position="301"/>
        <end position="420"/>
    </location>
</feature>
<reference evidence="4 5" key="1">
    <citation type="journal article" date="2016" name="Int. J. Syst. Evol. Microbiol.">
        <title>Chitinibacter fontanus sp. nov., isolated from a spring.</title>
        <authorList>
            <person name="Sheu S.Y."/>
            <person name="Li Y.S."/>
            <person name="Young C.C."/>
            <person name="Chen W.M."/>
        </authorList>
    </citation>
    <scope>NUCLEOTIDE SEQUENCE [LARGE SCALE GENOMIC DNA]</scope>
    <source>
        <strain evidence="4 5">STM-7</strain>
    </source>
</reference>
<dbReference type="InterPro" id="IPR036765">
    <property type="entry name" value="ZipA_FtsZ-bd_C_sf"/>
</dbReference>
<keyword evidence="1" id="KW-0131">Cell cycle</keyword>
<comment type="function">
    <text evidence="1">Essential cell division protein that stabilizes the FtsZ protofilaments by cross-linking them and that serves as a cytoplasmic membrane anchor for the Z ring. Also required for the recruitment to the septal ring of downstream cell division proteins.</text>
</comment>
<keyword evidence="2" id="KW-0472">Membrane</keyword>
<name>A0A7D5VB12_9NEIS</name>
<evidence type="ECO:0000256" key="1">
    <source>
        <dbReference type="RuleBase" id="RU003612"/>
    </source>
</evidence>
<dbReference type="GO" id="GO:0005886">
    <property type="term" value="C:plasma membrane"/>
    <property type="evidence" value="ECO:0007669"/>
    <property type="project" value="UniProtKB-SubCell"/>
</dbReference>
<organism evidence="4 5">
    <name type="scientific">Chitinibacter fontanus</name>
    <dbReference type="NCBI Taxonomy" id="1737446"/>
    <lineage>
        <taxon>Bacteria</taxon>
        <taxon>Pseudomonadati</taxon>
        <taxon>Pseudomonadota</taxon>
        <taxon>Betaproteobacteria</taxon>
        <taxon>Neisseriales</taxon>
        <taxon>Chitinibacteraceae</taxon>
        <taxon>Chitinibacter</taxon>
    </lineage>
</organism>
<sequence>MTDTQLGALIIAGTIVGAVFAYNQWQEYRYKKQANKAFARNQDDVLINTPKNMVRKADTQQRLEPVFDTPSVAVLDELAQESSPDFTALAEPEYDVPKYTPPVAPAPIRYDEDMPDDIPDLPPSYRPTYAAPAQHKPELESHTPEVAVLDEVPRFLMADAKPVATSVEPSISTAVADAPDDVLVTSLIDPALDFVAEVHAGQAIAASEVPPFPATKRVQIIGLNQLDQWETVNSTSRNRYLELRVGMQMADRQGAITQESLNAFCMGVQQFADEHEAVVTFPQRSAKLSAARELDEFCASVDVLIGLNIPAGARPIPMEKVRLHAENAGMVRANDGTFQYRSDSGKTLFVLANQDQTPLMATSKGLTLLFDVPRVAGGIAVFDYLTEFAQSLSQALALDLVDDNGKPLNAQSLSNIRRQLAELYASMDDRGIAPGSVAALRLFA</sequence>
<dbReference type="RefSeq" id="WP_180306793.1">
    <property type="nucleotide sequence ID" value="NZ_CP058952.1"/>
</dbReference>
<dbReference type="EMBL" id="CP058952">
    <property type="protein sequence ID" value="QLI82717.1"/>
    <property type="molecule type" value="Genomic_DNA"/>
</dbReference>
<keyword evidence="2" id="KW-1003">Cell membrane</keyword>
<keyword evidence="5" id="KW-1185">Reference proteome</keyword>
<evidence type="ECO:0000259" key="3">
    <source>
        <dbReference type="SMART" id="SM00771"/>
    </source>
</evidence>
<comment type="subcellular location">
    <subcellularLocation>
        <location evidence="2">Cell inner membrane</location>
        <topology evidence="2">Single-pass type I membrane protein</topology>
    </subcellularLocation>
</comment>
<dbReference type="GO" id="GO:0090529">
    <property type="term" value="P:cell septum assembly"/>
    <property type="evidence" value="ECO:0007669"/>
    <property type="project" value="InterPro"/>
</dbReference>
<evidence type="ECO:0000313" key="5">
    <source>
        <dbReference type="Proteomes" id="UP000510822"/>
    </source>
</evidence>
<dbReference type="Gene3D" id="3.30.1400.10">
    <property type="entry name" value="ZipA, C-terminal FtsZ-binding domain"/>
    <property type="match status" value="1"/>
</dbReference>